<dbReference type="PANTHER" id="PTHR34580:SF9">
    <property type="entry name" value="SLL5097 PROTEIN"/>
    <property type="match status" value="1"/>
</dbReference>
<dbReference type="EMBL" id="JAHYQA010000033">
    <property type="protein sequence ID" value="MCE9240843.1"/>
    <property type="molecule type" value="Genomic_DNA"/>
</dbReference>
<reference evidence="2" key="1">
    <citation type="submission" date="2021-07" db="EMBL/GenBank/DDBJ databases">
        <title>Comparative genomics of Bacteroides fragilis group isolates reveals species-dependent resistance mechanisms and validates clinical tools for resistance prediction.</title>
        <authorList>
            <person name="Wallace M.J."/>
            <person name="Jean S."/>
            <person name="Wallace M.A."/>
            <person name="Carey-Ann B.D."/>
            <person name="Dantas G."/>
        </authorList>
    </citation>
    <scope>NUCLEOTIDE SEQUENCE</scope>
    <source>
        <strain evidence="2">BJH_160</strain>
    </source>
</reference>
<dbReference type="InterPro" id="IPR051534">
    <property type="entry name" value="CBASS_pafABC_assoc_protein"/>
</dbReference>
<dbReference type="Pfam" id="PF13280">
    <property type="entry name" value="WYL"/>
    <property type="match status" value="1"/>
</dbReference>
<dbReference type="PROSITE" id="PS52050">
    <property type="entry name" value="WYL"/>
    <property type="match status" value="1"/>
</dbReference>
<evidence type="ECO:0000313" key="3">
    <source>
        <dbReference type="Proteomes" id="UP001200544"/>
    </source>
</evidence>
<proteinExistence type="predicted"/>
<evidence type="ECO:0000259" key="1">
    <source>
        <dbReference type="Pfam" id="PF13280"/>
    </source>
</evidence>
<gene>
    <name evidence="2" type="ORF">K0H07_27340</name>
</gene>
<dbReference type="RefSeq" id="WP_234129453.1">
    <property type="nucleotide sequence ID" value="NZ_JAHYQA010000033.1"/>
</dbReference>
<comment type="caution">
    <text evidence="2">The sequence shown here is derived from an EMBL/GenBank/DDBJ whole genome shotgun (WGS) entry which is preliminary data.</text>
</comment>
<accession>A0AAW4ZGT3</accession>
<dbReference type="InterPro" id="IPR026881">
    <property type="entry name" value="WYL_dom"/>
</dbReference>
<dbReference type="AlphaFoldDB" id="A0AAW4ZGT3"/>
<protein>
    <submittedName>
        <fullName evidence="2">WYL domain-containing protein</fullName>
    </submittedName>
</protein>
<dbReference type="Proteomes" id="UP001200544">
    <property type="component" value="Unassembled WGS sequence"/>
</dbReference>
<sequence>MKQKIEKCLFIISQLMNGGKSLKELNERWSSSEYFDKKITPKSFGRYKNEIAEIFKIDIDYNKTQLCYEIYDVESIKKNKLYSYLLSAYHVHNLSLLSMKHKDKILLPKPPDGAKYLSIVLEAIDRKQKMMLHKKTTSYTITPCFLKVWDNRWYLIAHIEKEEDATFISLDTVDDLELIDKYYNEKPDCFYEQIENNHSQEERIIVQYSSSLIDRIIKFPFHPSQKNIGEGVFCYEIALTEEFYSNLLALGENFEVLSPPYARIEVRRIAKMIYNKHQT</sequence>
<evidence type="ECO:0000313" key="2">
    <source>
        <dbReference type="EMBL" id="MCE9240843.1"/>
    </source>
</evidence>
<name>A0AAW4ZGT3_BACT4</name>
<feature type="domain" description="WYL" evidence="1">
    <location>
        <begin position="134"/>
        <end position="177"/>
    </location>
</feature>
<organism evidence="2 3">
    <name type="scientific">Bacteroides thetaiotaomicron</name>
    <dbReference type="NCBI Taxonomy" id="818"/>
    <lineage>
        <taxon>Bacteria</taxon>
        <taxon>Pseudomonadati</taxon>
        <taxon>Bacteroidota</taxon>
        <taxon>Bacteroidia</taxon>
        <taxon>Bacteroidales</taxon>
        <taxon>Bacteroidaceae</taxon>
        <taxon>Bacteroides</taxon>
    </lineage>
</organism>
<dbReference type="PANTHER" id="PTHR34580">
    <property type="match status" value="1"/>
</dbReference>